<dbReference type="Gene3D" id="3.40.50.970">
    <property type="match status" value="1"/>
</dbReference>
<reference evidence="5 6" key="1">
    <citation type="submission" date="2019-05" db="EMBL/GenBank/DDBJ databases">
        <authorList>
            <consortium name="Pathogen Informatics"/>
        </authorList>
    </citation>
    <scope>NUCLEOTIDE SEQUENCE [LARGE SCALE GENOMIC DNA]</scope>
    <source>
        <strain evidence="5 6">NCTC12971</strain>
    </source>
</reference>
<protein>
    <submittedName>
        <fullName evidence="5">Transketolase 2</fullName>
        <ecNumber evidence="5">2.2.1.1</ecNumber>
    </submittedName>
</protein>
<organism evidence="5 6">
    <name type="scientific">Serratia rubidaea</name>
    <name type="common">Serratia marinorubra</name>
    <dbReference type="NCBI Taxonomy" id="61652"/>
    <lineage>
        <taxon>Bacteria</taxon>
        <taxon>Pseudomonadati</taxon>
        <taxon>Pseudomonadota</taxon>
        <taxon>Gammaproteobacteria</taxon>
        <taxon>Enterobacterales</taxon>
        <taxon>Yersiniaceae</taxon>
        <taxon>Serratia</taxon>
    </lineage>
</organism>
<gene>
    <name evidence="5" type="primary">tktB</name>
    <name evidence="5" type="ORF">NCTC12971_02955</name>
</gene>
<proteinExistence type="inferred from homology"/>
<dbReference type="PANTHER" id="PTHR47514">
    <property type="entry name" value="TRANSKETOLASE N-TERMINAL SECTION-RELATED"/>
    <property type="match status" value="1"/>
</dbReference>
<dbReference type="Pfam" id="PF00456">
    <property type="entry name" value="Transketolase_N"/>
    <property type="match status" value="1"/>
</dbReference>
<dbReference type="SUPFAM" id="SSF52518">
    <property type="entry name" value="Thiamin diphosphate-binding fold (THDP-binding)"/>
    <property type="match status" value="1"/>
</dbReference>
<dbReference type="InterPro" id="IPR005474">
    <property type="entry name" value="Transketolase_N"/>
</dbReference>
<keyword evidence="5" id="KW-0808">Transferase</keyword>
<feature type="domain" description="Transketolase N-terminal" evidence="4">
    <location>
        <begin position="24"/>
        <end position="90"/>
    </location>
</feature>
<dbReference type="AlphaFoldDB" id="A0A4U9HGB9"/>
<evidence type="ECO:0000313" key="6">
    <source>
        <dbReference type="Proteomes" id="UP000307968"/>
    </source>
</evidence>
<keyword evidence="3" id="KW-0786">Thiamine pyrophosphate</keyword>
<evidence type="ECO:0000313" key="5">
    <source>
        <dbReference type="EMBL" id="VTP63068.1"/>
    </source>
</evidence>
<dbReference type="GO" id="GO:0004802">
    <property type="term" value="F:transketolase activity"/>
    <property type="evidence" value="ECO:0007669"/>
    <property type="project" value="UniProtKB-EC"/>
</dbReference>
<dbReference type="InterPro" id="IPR029061">
    <property type="entry name" value="THDP-binding"/>
</dbReference>
<evidence type="ECO:0000256" key="3">
    <source>
        <dbReference type="ARBA" id="ARBA00023052"/>
    </source>
</evidence>
<dbReference type="PANTHER" id="PTHR47514:SF1">
    <property type="entry name" value="TRANSKETOLASE N-TERMINAL SECTION-RELATED"/>
    <property type="match status" value="1"/>
</dbReference>
<evidence type="ECO:0000259" key="4">
    <source>
        <dbReference type="Pfam" id="PF00456"/>
    </source>
</evidence>
<name>A0A4U9HGB9_SERRU</name>
<dbReference type="EMBL" id="LR590463">
    <property type="protein sequence ID" value="VTP63068.1"/>
    <property type="molecule type" value="Genomic_DNA"/>
</dbReference>
<comment type="similarity">
    <text evidence="2">Belongs to the transketolase family.</text>
</comment>
<evidence type="ECO:0000256" key="2">
    <source>
        <dbReference type="ARBA" id="ARBA00007131"/>
    </source>
</evidence>
<dbReference type="EC" id="2.2.1.1" evidence="5"/>
<dbReference type="Proteomes" id="UP000307968">
    <property type="component" value="Chromosome"/>
</dbReference>
<comment type="cofactor">
    <cofactor evidence="1">
        <name>thiamine diphosphate</name>
        <dbReference type="ChEBI" id="CHEBI:58937"/>
    </cofactor>
</comment>
<accession>A0A4U9HGB9</accession>
<evidence type="ECO:0000256" key="1">
    <source>
        <dbReference type="ARBA" id="ARBA00001964"/>
    </source>
</evidence>
<sequence length="138" mass="15466">MNSTDLPHSTAPSLQQRAYNIRRHALIMGQVQGQGYIGQALGAADLLAVSYFHALRYRADDPDWEQRDRFYLSIGHYAIALYAALLEAGILPLDERETYGADDSRLPMSGMAAYTPAWRSPAVRWATGWVLRWAPAWG</sequence>